<evidence type="ECO:0000313" key="1">
    <source>
        <dbReference type="EMBL" id="KAJ7998482.1"/>
    </source>
</evidence>
<name>A0ACC2G4J0_DALPE</name>
<dbReference type="Proteomes" id="UP001157502">
    <property type="component" value="Chromosome 17"/>
</dbReference>
<evidence type="ECO:0000313" key="2">
    <source>
        <dbReference type="Proteomes" id="UP001157502"/>
    </source>
</evidence>
<reference evidence="1" key="1">
    <citation type="submission" date="2021-05" db="EMBL/GenBank/DDBJ databases">
        <authorList>
            <person name="Pan Q."/>
            <person name="Jouanno E."/>
            <person name="Zahm M."/>
            <person name="Klopp C."/>
            <person name="Cabau C."/>
            <person name="Louis A."/>
            <person name="Berthelot C."/>
            <person name="Parey E."/>
            <person name="Roest Crollius H."/>
            <person name="Montfort J."/>
            <person name="Robinson-Rechavi M."/>
            <person name="Bouchez O."/>
            <person name="Lampietro C."/>
            <person name="Lopez Roques C."/>
            <person name="Donnadieu C."/>
            <person name="Postlethwait J."/>
            <person name="Bobe J."/>
            <person name="Dillon D."/>
            <person name="Chandos A."/>
            <person name="von Hippel F."/>
            <person name="Guiguen Y."/>
        </authorList>
    </citation>
    <scope>NUCLEOTIDE SEQUENCE</scope>
    <source>
        <strain evidence="1">YG-Jan2019</strain>
    </source>
</reference>
<proteinExistence type="predicted"/>
<comment type="caution">
    <text evidence="1">The sequence shown here is derived from an EMBL/GenBank/DDBJ whole genome shotgun (WGS) entry which is preliminary data.</text>
</comment>
<accession>A0ACC2G4J0</accession>
<dbReference type="EMBL" id="CM055744">
    <property type="protein sequence ID" value="KAJ7998482.1"/>
    <property type="molecule type" value="Genomic_DNA"/>
</dbReference>
<organism evidence="1 2">
    <name type="scientific">Dallia pectoralis</name>
    <name type="common">Alaska blackfish</name>
    <dbReference type="NCBI Taxonomy" id="75939"/>
    <lineage>
        <taxon>Eukaryota</taxon>
        <taxon>Metazoa</taxon>
        <taxon>Chordata</taxon>
        <taxon>Craniata</taxon>
        <taxon>Vertebrata</taxon>
        <taxon>Euteleostomi</taxon>
        <taxon>Actinopterygii</taxon>
        <taxon>Neopterygii</taxon>
        <taxon>Teleostei</taxon>
        <taxon>Protacanthopterygii</taxon>
        <taxon>Esociformes</taxon>
        <taxon>Umbridae</taxon>
        <taxon>Dallia</taxon>
    </lineage>
</organism>
<gene>
    <name evidence="1" type="ORF">DPEC_G00205390</name>
</gene>
<sequence length="271" mass="30357">MSLKEDNSSVDNLVRTVITNFLQPTKPSQPKTTKQCPPLIKKVEHTPQPLYGLSVLDLKEARKRVLQRLNSLTYMETVEVKKPGPPSRIPVLQKNATCNRKDGRDGKMEEKACVPPMLMPLGPIQRKRRGYERSDVVMDIYLHSLEPLKSVHGVNMAAKPPLPPIRATVPINDAEKVPLKPVRPEGSPRRLTSRRRVVKRHVPVQEDGSRNTVHHSPCLSPPEDDDDDASVVSDGSLRPTEDLLESSPSSLSEDMFIDQDRLLCSPPWPLS</sequence>
<keyword evidence="2" id="KW-1185">Reference proteome</keyword>
<protein>
    <submittedName>
        <fullName evidence="1">Uncharacterized protein</fullName>
    </submittedName>
</protein>